<proteinExistence type="predicted"/>
<dbReference type="InterPro" id="IPR029063">
    <property type="entry name" value="SAM-dependent_MTases_sf"/>
</dbReference>
<name>A0A0F9QB83_9ZZZZ</name>
<protein>
    <submittedName>
        <fullName evidence="1">Uncharacterized protein</fullName>
    </submittedName>
</protein>
<comment type="caution">
    <text evidence="1">The sequence shown here is derived from an EMBL/GenBank/DDBJ whole genome shotgun (WGS) entry which is preliminary data.</text>
</comment>
<dbReference type="EMBL" id="LAZR01002114">
    <property type="protein sequence ID" value="KKN34302.1"/>
    <property type="molecule type" value="Genomic_DNA"/>
</dbReference>
<accession>A0A0F9QB83</accession>
<dbReference type="Gene3D" id="3.40.50.150">
    <property type="entry name" value="Vaccinia Virus protein VP39"/>
    <property type="match status" value="1"/>
</dbReference>
<gene>
    <name evidence="1" type="ORF">LCGC14_0794990</name>
</gene>
<organism evidence="1">
    <name type="scientific">marine sediment metagenome</name>
    <dbReference type="NCBI Taxonomy" id="412755"/>
    <lineage>
        <taxon>unclassified sequences</taxon>
        <taxon>metagenomes</taxon>
        <taxon>ecological metagenomes</taxon>
    </lineage>
</organism>
<dbReference type="SUPFAM" id="SSF53335">
    <property type="entry name" value="S-adenosyl-L-methionine-dependent methyltransferases"/>
    <property type="match status" value="1"/>
</dbReference>
<evidence type="ECO:0000313" key="1">
    <source>
        <dbReference type="EMBL" id="KKN34302.1"/>
    </source>
</evidence>
<reference evidence="1" key="1">
    <citation type="journal article" date="2015" name="Nature">
        <title>Complex archaea that bridge the gap between prokaryotes and eukaryotes.</title>
        <authorList>
            <person name="Spang A."/>
            <person name="Saw J.H."/>
            <person name="Jorgensen S.L."/>
            <person name="Zaremba-Niedzwiedzka K."/>
            <person name="Martijn J."/>
            <person name="Lind A.E."/>
            <person name="van Eijk R."/>
            <person name="Schleper C."/>
            <person name="Guy L."/>
            <person name="Ettema T.J."/>
        </authorList>
    </citation>
    <scope>NUCLEOTIDE SEQUENCE</scope>
</reference>
<sequence length="247" mass="28959">MIISKYNYGSAKFCDCLDEDHGMPSLKDDAFDLGFTDSPWGVDVHNRIHTKRKYHTSMLKVNTNKKLYYKDNFDPEWNLLWFNQLKRVTKYQILVLSETHKYWWIRNTNPIGDITIQWVNGYSSSKVAIFNRKSTYLVYAKKLENKLKYNIISIVIPNQLLRWGFLSNWKGKHPTPKGTQIPLILFKQLKPKSVLDPFLGSGSYGEACEILKIPWLGYEINKIYQSDINLRMSSINTTKSGVEYWLK</sequence>
<dbReference type="AlphaFoldDB" id="A0A0F9QB83"/>